<dbReference type="KEGG" id="echi:FKX85_08565"/>
<proteinExistence type="predicted"/>
<dbReference type="OrthoDB" id="820429at2"/>
<keyword evidence="2" id="KW-1185">Reference proteome</keyword>
<sequence length="402" mass="46598">MIFNQLLTSLVTIVAFLIFSCTEKQVKLKEGGLENIIINTDEVKDTADISNWIKSFTITRLEEHEGQYLGMVNKVLVSPHHYVIVDKHDTDQIFLYDKKGNFIKSLIDLGSGPLEINQVNDCWFNNTATLEVYDYSLKKVVVYNEEYEPDSTYKTPPSILFDNIIPLTDGGYVAYKGYSGYNGPFEGKSYKVGFLNREFKLIATALTYPDELNRALITNPWTPFWKVKDTVRFYQNFNPYIYNILPNQQLTKRYKLNYQPNPLPENYEEEVILPHINILNDLNIPFQERNKAYEGYAGFSGQWYESQNLILFSSFDKKHKSFLTLYDKHKQKVITSAHSLADTQRFKTVLPPFQAFDAKNKTFVGVLQGWVILEYLLLKGSPLEHEIKSEKESNFLIKVAFN</sequence>
<name>A0A514CGZ6_9BACT</name>
<accession>A0A514CGZ6</accession>
<protein>
    <submittedName>
        <fullName evidence="1">6-bladed beta-propeller</fullName>
    </submittedName>
</protein>
<dbReference type="Proteomes" id="UP000316614">
    <property type="component" value="Chromosome"/>
</dbReference>
<dbReference type="RefSeq" id="WP_141614338.1">
    <property type="nucleotide sequence ID" value="NZ_CP041253.1"/>
</dbReference>
<dbReference type="AlphaFoldDB" id="A0A514CGZ6"/>
<dbReference type="EMBL" id="CP041253">
    <property type="protein sequence ID" value="QDH79089.1"/>
    <property type="molecule type" value="Genomic_DNA"/>
</dbReference>
<gene>
    <name evidence="1" type="ORF">FKX85_08565</name>
</gene>
<reference evidence="1 2" key="1">
    <citation type="submission" date="2019-06" db="EMBL/GenBank/DDBJ databases">
        <title>Echinicola alkalisoli sp. nov. isolated from saline soil.</title>
        <authorList>
            <person name="Sun J.-Q."/>
            <person name="Xu L."/>
        </authorList>
    </citation>
    <scope>NUCLEOTIDE SEQUENCE [LARGE SCALE GENOMIC DNA]</scope>
    <source>
        <strain evidence="1 2">LN3S3</strain>
    </source>
</reference>
<evidence type="ECO:0000313" key="1">
    <source>
        <dbReference type="EMBL" id="QDH79089.1"/>
    </source>
</evidence>
<organism evidence="1 2">
    <name type="scientific">Echinicola soli</name>
    <dbReference type="NCBI Taxonomy" id="2591634"/>
    <lineage>
        <taxon>Bacteria</taxon>
        <taxon>Pseudomonadati</taxon>
        <taxon>Bacteroidota</taxon>
        <taxon>Cytophagia</taxon>
        <taxon>Cytophagales</taxon>
        <taxon>Cyclobacteriaceae</taxon>
        <taxon>Echinicola</taxon>
    </lineage>
</organism>
<evidence type="ECO:0000313" key="2">
    <source>
        <dbReference type="Proteomes" id="UP000316614"/>
    </source>
</evidence>
<dbReference type="Pfam" id="PF17170">
    <property type="entry name" value="DUF5128"/>
    <property type="match status" value="1"/>
</dbReference>